<organism evidence="1 2">
    <name type="scientific">Cichorium intybus</name>
    <name type="common">Chicory</name>
    <dbReference type="NCBI Taxonomy" id="13427"/>
    <lineage>
        <taxon>Eukaryota</taxon>
        <taxon>Viridiplantae</taxon>
        <taxon>Streptophyta</taxon>
        <taxon>Embryophyta</taxon>
        <taxon>Tracheophyta</taxon>
        <taxon>Spermatophyta</taxon>
        <taxon>Magnoliopsida</taxon>
        <taxon>eudicotyledons</taxon>
        <taxon>Gunneridae</taxon>
        <taxon>Pentapetalae</taxon>
        <taxon>asterids</taxon>
        <taxon>campanulids</taxon>
        <taxon>Asterales</taxon>
        <taxon>Asteraceae</taxon>
        <taxon>Cichorioideae</taxon>
        <taxon>Cichorieae</taxon>
        <taxon>Cichoriinae</taxon>
        <taxon>Cichorium</taxon>
    </lineage>
</organism>
<name>A0ACB9G7A0_CICIN</name>
<protein>
    <submittedName>
        <fullName evidence="1">Uncharacterized protein</fullName>
    </submittedName>
</protein>
<comment type="caution">
    <text evidence="1">The sequence shown here is derived from an EMBL/GenBank/DDBJ whole genome shotgun (WGS) entry which is preliminary data.</text>
</comment>
<evidence type="ECO:0000313" key="1">
    <source>
        <dbReference type="EMBL" id="KAI3779299.1"/>
    </source>
</evidence>
<gene>
    <name evidence="1" type="ORF">L2E82_08964</name>
</gene>
<reference evidence="2" key="1">
    <citation type="journal article" date="2022" name="Mol. Ecol. Resour.">
        <title>The genomes of chicory, endive, great burdock and yacon provide insights into Asteraceae palaeo-polyploidization history and plant inulin production.</title>
        <authorList>
            <person name="Fan W."/>
            <person name="Wang S."/>
            <person name="Wang H."/>
            <person name="Wang A."/>
            <person name="Jiang F."/>
            <person name="Liu H."/>
            <person name="Zhao H."/>
            <person name="Xu D."/>
            <person name="Zhang Y."/>
        </authorList>
    </citation>
    <scope>NUCLEOTIDE SEQUENCE [LARGE SCALE GENOMIC DNA]</scope>
    <source>
        <strain evidence="2">cv. Punajuju</strain>
    </source>
</reference>
<dbReference type="EMBL" id="CM042010">
    <property type="protein sequence ID" value="KAI3779299.1"/>
    <property type="molecule type" value="Genomic_DNA"/>
</dbReference>
<accession>A0ACB9G7A0</accession>
<sequence length="120" mass="13522">MNDQSQMMNQSKMANESQMMRIGKLLPSTMGQPQQSIAAPGDVEPRGGGYRMWPLLQVDQVKFQNLNMKPYGLPSSSLKPMGSKNNKNWKGNKGNEKWHNNNRSWAELVVSSTTPARCRI</sequence>
<dbReference type="Proteomes" id="UP001055811">
    <property type="component" value="Linkage Group LG02"/>
</dbReference>
<reference evidence="1 2" key="2">
    <citation type="journal article" date="2022" name="Mol. Ecol. Resour.">
        <title>The genomes of chicory, endive, great burdock and yacon provide insights into Asteraceae paleo-polyploidization history and plant inulin production.</title>
        <authorList>
            <person name="Fan W."/>
            <person name="Wang S."/>
            <person name="Wang H."/>
            <person name="Wang A."/>
            <person name="Jiang F."/>
            <person name="Liu H."/>
            <person name="Zhao H."/>
            <person name="Xu D."/>
            <person name="Zhang Y."/>
        </authorList>
    </citation>
    <scope>NUCLEOTIDE SEQUENCE [LARGE SCALE GENOMIC DNA]</scope>
    <source>
        <strain evidence="2">cv. Punajuju</strain>
        <tissue evidence="1">Leaves</tissue>
    </source>
</reference>
<keyword evidence="2" id="KW-1185">Reference proteome</keyword>
<proteinExistence type="predicted"/>
<evidence type="ECO:0000313" key="2">
    <source>
        <dbReference type="Proteomes" id="UP001055811"/>
    </source>
</evidence>